<comment type="similarity">
    <text evidence="1">Belongs to the polyphosphate kinase 2 (PPK2) family. Class I subfamily.</text>
</comment>
<organism evidence="5 6">
    <name type="scientific">Leptospira kobayashii</name>
    <dbReference type="NCBI Taxonomy" id="1917830"/>
    <lineage>
        <taxon>Bacteria</taxon>
        <taxon>Pseudomonadati</taxon>
        <taxon>Spirochaetota</taxon>
        <taxon>Spirochaetia</taxon>
        <taxon>Leptospirales</taxon>
        <taxon>Leptospiraceae</taxon>
        <taxon>Leptospira</taxon>
    </lineage>
</organism>
<evidence type="ECO:0000256" key="2">
    <source>
        <dbReference type="ARBA" id="ARBA00022679"/>
    </source>
</evidence>
<evidence type="ECO:0000256" key="1">
    <source>
        <dbReference type="ARBA" id="ARBA00009924"/>
    </source>
</evidence>
<evidence type="ECO:0000259" key="4">
    <source>
        <dbReference type="Pfam" id="PF03976"/>
    </source>
</evidence>
<dbReference type="InterPro" id="IPR022488">
    <property type="entry name" value="PPK2-related"/>
</dbReference>
<dbReference type="Gene3D" id="3.40.50.300">
    <property type="entry name" value="P-loop containing nucleotide triphosphate hydrolases"/>
    <property type="match status" value="1"/>
</dbReference>
<dbReference type="Proteomes" id="UP000245263">
    <property type="component" value="Chromosome 1"/>
</dbReference>
<evidence type="ECO:0000256" key="3">
    <source>
        <dbReference type="ARBA" id="ARBA00022777"/>
    </source>
</evidence>
<reference evidence="5 6" key="1">
    <citation type="submission" date="2021-08" db="EMBL/GenBank/DDBJ databases">
        <title>Complete genome sequence of Leptospira kobayashii strain E30.</title>
        <authorList>
            <person name="Nakao R."/>
            <person name="Nakamura S."/>
            <person name="Masuzawa T."/>
            <person name="Koizumi N."/>
        </authorList>
    </citation>
    <scope>NUCLEOTIDE SEQUENCE [LARGE SCALE GENOMIC DNA]</scope>
    <source>
        <strain evidence="5 6">E30</strain>
    </source>
</reference>
<dbReference type="RefSeq" id="WP_109018518.1">
    <property type="nucleotide sequence ID" value="NZ_AP025028.1"/>
</dbReference>
<dbReference type="SUPFAM" id="SSF52540">
    <property type="entry name" value="P-loop containing nucleoside triphosphate hydrolases"/>
    <property type="match status" value="1"/>
</dbReference>
<evidence type="ECO:0000313" key="6">
    <source>
        <dbReference type="Proteomes" id="UP000245263"/>
    </source>
</evidence>
<dbReference type="PANTHER" id="PTHR34383">
    <property type="entry name" value="POLYPHOSPHATE:AMP PHOSPHOTRANSFERASE-RELATED"/>
    <property type="match status" value="1"/>
</dbReference>
<protein>
    <recommendedName>
        <fullName evidence="4">Polyphosphate kinase-2-related domain-containing protein</fullName>
    </recommendedName>
</protein>
<keyword evidence="6" id="KW-1185">Reference proteome</keyword>
<evidence type="ECO:0000313" key="5">
    <source>
        <dbReference type="EMBL" id="BDA78597.1"/>
    </source>
</evidence>
<dbReference type="InterPro" id="IPR016898">
    <property type="entry name" value="Polyphosphate_phosphotransfera"/>
</dbReference>
<name>A0ABM7UIV1_9LEPT</name>
<dbReference type="EMBL" id="AP025028">
    <property type="protein sequence ID" value="BDA78597.1"/>
    <property type="molecule type" value="Genomic_DNA"/>
</dbReference>
<keyword evidence="3" id="KW-0418">Kinase</keyword>
<dbReference type="PIRSF" id="PIRSF028756">
    <property type="entry name" value="PPK2_prd"/>
    <property type="match status" value="1"/>
</dbReference>
<gene>
    <name evidence="5" type="ORF">LPTSP3_g15270</name>
</gene>
<accession>A0ABM7UIV1</accession>
<dbReference type="Pfam" id="PF03976">
    <property type="entry name" value="PPK2"/>
    <property type="match status" value="1"/>
</dbReference>
<sequence>MKDTFPTGILDLKNLDLTQKLDRSNYKLQMKKLKERIRIATLYAKQTRRSIVFVFEGWDAAGKGGAIRRLTEEIDPTLYTVHSIAAPTSEEKLRHYLWRFWNRIPKQGFVGIFDRSWYGRVLVERIEGFATEVEWKRSFGEIVDFEKQLIHGGTIVIKFWLHIDSEEQLKRFDYRKNDPLKRWKLTEEDYRNRDKWGKYEVAANEMFVKTDHPDAPWVLVPANDKYFARCFVLTQAVNFLEDKLNIPKKFK</sequence>
<dbReference type="PANTHER" id="PTHR34383:SF3">
    <property type="entry name" value="POLYPHOSPHATE:AMP PHOSPHOTRANSFERASE"/>
    <property type="match status" value="1"/>
</dbReference>
<feature type="domain" description="Polyphosphate kinase-2-related" evidence="4">
    <location>
        <begin position="21"/>
        <end position="242"/>
    </location>
</feature>
<dbReference type="InterPro" id="IPR027417">
    <property type="entry name" value="P-loop_NTPase"/>
</dbReference>
<proteinExistence type="inferred from homology"/>
<keyword evidence="2" id="KW-0808">Transferase</keyword>